<accession>A0A7M7MBN5</accession>
<dbReference type="GeneID" id="111251776"/>
<dbReference type="EnsemblMetazoa" id="XM_022808764">
    <property type="protein sequence ID" value="XP_022664499"/>
    <property type="gene ID" value="LOC111251776"/>
</dbReference>
<reference evidence="2" key="1">
    <citation type="submission" date="2021-01" db="UniProtKB">
        <authorList>
            <consortium name="EnsemblMetazoa"/>
        </authorList>
    </citation>
    <scope>IDENTIFICATION</scope>
</reference>
<feature type="chain" id="PRO_5029445998" evidence="1">
    <location>
        <begin position="20"/>
        <end position="378"/>
    </location>
</feature>
<name>A0A7M7MBN5_VARDE</name>
<dbReference type="InParanoid" id="A0A7M7MBN5"/>
<dbReference type="RefSeq" id="XP_022664499.1">
    <property type="nucleotide sequence ID" value="XM_022808764.1"/>
</dbReference>
<dbReference type="OrthoDB" id="6515391at2759"/>
<evidence type="ECO:0000256" key="1">
    <source>
        <dbReference type="SAM" id="SignalP"/>
    </source>
</evidence>
<feature type="signal peptide" evidence="1">
    <location>
        <begin position="1"/>
        <end position="19"/>
    </location>
</feature>
<dbReference type="Proteomes" id="UP000594260">
    <property type="component" value="Unplaced"/>
</dbReference>
<keyword evidence="3" id="KW-1185">Reference proteome</keyword>
<proteinExistence type="predicted"/>
<protein>
    <submittedName>
        <fullName evidence="2">Uncharacterized protein</fullName>
    </submittedName>
</protein>
<evidence type="ECO:0000313" key="2">
    <source>
        <dbReference type="EnsemblMetazoa" id="XP_022664499"/>
    </source>
</evidence>
<dbReference type="AlphaFoldDB" id="A0A7M7MBN5"/>
<keyword evidence="1" id="KW-0732">Signal</keyword>
<organism evidence="2 3">
    <name type="scientific">Varroa destructor</name>
    <name type="common">Honeybee mite</name>
    <dbReference type="NCBI Taxonomy" id="109461"/>
    <lineage>
        <taxon>Eukaryota</taxon>
        <taxon>Metazoa</taxon>
        <taxon>Ecdysozoa</taxon>
        <taxon>Arthropoda</taxon>
        <taxon>Chelicerata</taxon>
        <taxon>Arachnida</taxon>
        <taxon>Acari</taxon>
        <taxon>Parasitiformes</taxon>
        <taxon>Mesostigmata</taxon>
        <taxon>Gamasina</taxon>
        <taxon>Dermanyssoidea</taxon>
        <taxon>Varroidae</taxon>
        <taxon>Varroa</taxon>
    </lineage>
</organism>
<dbReference type="KEGG" id="vde:111251776"/>
<sequence length="378" mass="40406">MRLLVIVNLFLLLIVAASGQLLEVAGATQGLAALSSSLVSLGRVLLPVGLLKTLALIGPLKLTLPALFGLKALGLLKLKLLLAKAPLLAPLGLSIGKVKLAKAKLGLAKTAASTAANIKLALLELPFKVKAMKIGAIAGAKAGGKTGLFLAQNQPQIQLVDPIVIPASALLSQNRIPDRPSSLLVHPTSSKGYSMSGPEFKEPLYGREPTMTTPLPALAYTLKPPAYTPALPAYTPPPSAYTSEPVPEPAYTPVAYQSHHRLRREAKGATPSAVPEEALRQVFSYVDQYDVDQCILRVVCELAVNPNLDSYPGDDVTKFMLSLNDSNPEEPWTPYKNAAIMGLTHRSREQCQSKFSLCPVETEGLLRLAKIRLEGYDL</sequence>
<evidence type="ECO:0000313" key="3">
    <source>
        <dbReference type="Proteomes" id="UP000594260"/>
    </source>
</evidence>